<dbReference type="EMBL" id="JADFTS010000002">
    <property type="protein sequence ID" value="KAF9622432.1"/>
    <property type="molecule type" value="Genomic_DNA"/>
</dbReference>
<gene>
    <name evidence="3" type="ORF">IFM89_031235</name>
</gene>
<name>A0A835MAH0_9MAGN</name>
<comment type="similarity">
    <text evidence="1">Belongs to the SAPS family.</text>
</comment>
<sequence>MNLLFSFLEPKHSHSTMLAGYFSKVVVCLMLRKTIQLMSYVEEGGDNLDAQIESLLNVEKQSRLLENVYATKKAVIDIIQLILSTRAWKTLNEADPHIVQTKRPNF</sequence>
<dbReference type="OrthoDB" id="295029at2759"/>
<reference evidence="3 4" key="1">
    <citation type="submission" date="2020-10" db="EMBL/GenBank/DDBJ databases">
        <title>The Coptis chinensis genome and diversification of protoberbering-type alkaloids.</title>
        <authorList>
            <person name="Wang B."/>
            <person name="Shu S."/>
            <person name="Song C."/>
            <person name="Liu Y."/>
        </authorList>
    </citation>
    <scope>NUCLEOTIDE SEQUENCE [LARGE SCALE GENOMIC DNA]</scope>
    <source>
        <strain evidence="3">HL-2020</strain>
        <tissue evidence="3">Leaf</tissue>
    </source>
</reference>
<protein>
    <submittedName>
        <fullName evidence="3">Uncharacterized protein</fullName>
    </submittedName>
</protein>
<dbReference type="InterPro" id="IPR007587">
    <property type="entry name" value="SAPS"/>
</dbReference>
<evidence type="ECO:0000313" key="3">
    <source>
        <dbReference type="EMBL" id="KAF9622432.1"/>
    </source>
</evidence>
<evidence type="ECO:0000256" key="2">
    <source>
        <dbReference type="ARBA" id="ARBA00023306"/>
    </source>
</evidence>
<dbReference type="GO" id="GO:0019903">
    <property type="term" value="F:protein phosphatase binding"/>
    <property type="evidence" value="ECO:0007669"/>
    <property type="project" value="InterPro"/>
</dbReference>
<dbReference type="PANTHER" id="PTHR12634:SF8">
    <property type="entry name" value="FIERY MOUNTAIN, ISOFORM D"/>
    <property type="match status" value="1"/>
</dbReference>
<comment type="caution">
    <text evidence="3">The sequence shown here is derived from an EMBL/GenBank/DDBJ whole genome shotgun (WGS) entry which is preliminary data.</text>
</comment>
<dbReference type="AlphaFoldDB" id="A0A835MAH0"/>
<dbReference type="Proteomes" id="UP000631114">
    <property type="component" value="Unassembled WGS sequence"/>
</dbReference>
<keyword evidence="4" id="KW-1185">Reference proteome</keyword>
<accession>A0A835MAH0</accession>
<keyword evidence="2" id="KW-0131">Cell cycle</keyword>
<proteinExistence type="inferred from homology"/>
<evidence type="ECO:0000313" key="4">
    <source>
        <dbReference type="Proteomes" id="UP000631114"/>
    </source>
</evidence>
<organism evidence="3 4">
    <name type="scientific">Coptis chinensis</name>
    <dbReference type="NCBI Taxonomy" id="261450"/>
    <lineage>
        <taxon>Eukaryota</taxon>
        <taxon>Viridiplantae</taxon>
        <taxon>Streptophyta</taxon>
        <taxon>Embryophyta</taxon>
        <taxon>Tracheophyta</taxon>
        <taxon>Spermatophyta</taxon>
        <taxon>Magnoliopsida</taxon>
        <taxon>Ranunculales</taxon>
        <taxon>Ranunculaceae</taxon>
        <taxon>Coptidoideae</taxon>
        <taxon>Coptis</taxon>
    </lineage>
</organism>
<dbReference type="PANTHER" id="PTHR12634">
    <property type="entry name" value="SIT4 YEAST -ASSOCIATING PROTEIN-RELATED"/>
    <property type="match status" value="1"/>
</dbReference>
<dbReference type="GO" id="GO:0019888">
    <property type="term" value="F:protein phosphatase regulator activity"/>
    <property type="evidence" value="ECO:0007669"/>
    <property type="project" value="TreeGrafter"/>
</dbReference>
<evidence type="ECO:0000256" key="1">
    <source>
        <dbReference type="ARBA" id="ARBA00006180"/>
    </source>
</evidence>